<dbReference type="PANTHER" id="PTHR43544:SF7">
    <property type="entry name" value="NADB-LER2"/>
    <property type="match status" value="1"/>
</dbReference>
<comment type="similarity">
    <text evidence="3">Belongs to the short-chain dehydrogenases/reductases (SDR) family.</text>
</comment>
<protein>
    <submittedName>
        <fullName evidence="5">Uncharacterized protein</fullName>
    </submittedName>
</protein>
<keyword evidence="2" id="KW-0560">Oxidoreductase</keyword>
<evidence type="ECO:0000256" key="1">
    <source>
        <dbReference type="ARBA" id="ARBA00022857"/>
    </source>
</evidence>
<evidence type="ECO:0000256" key="2">
    <source>
        <dbReference type="ARBA" id="ARBA00023002"/>
    </source>
</evidence>
<dbReference type="Proteomes" id="UP000887540">
    <property type="component" value="Unplaced"/>
</dbReference>
<dbReference type="Pfam" id="PF00106">
    <property type="entry name" value="adh_short"/>
    <property type="match status" value="1"/>
</dbReference>
<dbReference type="AlphaFoldDB" id="A0A914DYG3"/>
<dbReference type="WBParaSite" id="ACRNAN_scaffold4483.g25290.t1">
    <property type="protein sequence ID" value="ACRNAN_scaffold4483.g25290.t1"/>
    <property type="gene ID" value="ACRNAN_scaffold4483.g25290"/>
</dbReference>
<organism evidence="4 5">
    <name type="scientific">Acrobeloides nanus</name>
    <dbReference type="NCBI Taxonomy" id="290746"/>
    <lineage>
        <taxon>Eukaryota</taxon>
        <taxon>Metazoa</taxon>
        <taxon>Ecdysozoa</taxon>
        <taxon>Nematoda</taxon>
        <taxon>Chromadorea</taxon>
        <taxon>Rhabditida</taxon>
        <taxon>Tylenchina</taxon>
        <taxon>Cephalobomorpha</taxon>
        <taxon>Cephaloboidea</taxon>
        <taxon>Cephalobidae</taxon>
        <taxon>Acrobeloides</taxon>
    </lineage>
</organism>
<accession>A0A914DYG3</accession>
<dbReference type="GO" id="GO:0016491">
    <property type="term" value="F:oxidoreductase activity"/>
    <property type="evidence" value="ECO:0007669"/>
    <property type="project" value="UniProtKB-KW"/>
</dbReference>
<dbReference type="Gene3D" id="3.40.50.720">
    <property type="entry name" value="NAD(P)-binding Rossmann-like Domain"/>
    <property type="match status" value="1"/>
</dbReference>
<evidence type="ECO:0000313" key="5">
    <source>
        <dbReference type="WBParaSite" id="ACRNAN_scaffold4483.g25290.t1"/>
    </source>
</evidence>
<proteinExistence type="inferred from homology"/>
<sequence length="302" mass="33777">MQKPTIFSKILNCPDKKNEKNSVADINGFGNNVLITGANRGLGLNMVEEIAKNYGVKRIFACCRDPDKAKDLVSLNLKYKVIHLIKLDVQNDKSIEVAAEEVKKILVNENLNVLINNAGIFEDTFGERTGGSFYFPQRDYWARHFDINVNGLAMVTAAFLPLLQQSAKAGERALLINMSSTLASISLGRIADFLKNGNVAYSMTKAAVNSYTHLVSKYLEKDGIITTCFCPGWVKTDLGTEVAELTVDQSIPPLMKTISNLKKEQNGNYMNRFDLYLFLDILSINTHFRHCDRLLTHSNIMT</sequence>
<dbReference type="PRINTS" id="PR00081">
    <property type="entry name" value="GDHRDH"/>
</dbReference>
<reference evidence="5" key="1">
    <citation type="submission" date="2022-11" db="UniProtKB">
        <authorList>
            <consortium name="WormBaseParasite"/>
        </authorList>
    </citation>
    <scope>IDENTIFICATION</scope>
</reference>
<dbReference type="CDD" id="cd05325">
    <property type="entry name" value="carb_red_sniffer_like_SDR_c"/>
    <property type="match status" value="1"/>
</dbReference>
<dbReference type="InterPro" id="IPR036291">
    <property type="entry name" value="NAD(P)-bd_dom_sf"/>
</dbReference>
<name>A0A914DYG3_9BILA</name>
<dbReference type="PANTHER" id="PTHR43544">
    <property type="entry name" value="SHORT-CHAIN DEHYDROGENASE/REDUCTASE"/>
    <property type="match status" value="1"/>
</dbReference>
<keyword evidence="4" id="KW-1185">Reference proteome</keyword>
<dbReference type="PRINTS" id="PR00080">
    <property type="entry name" value="SDRFAMILY"/>
</dbReference>
<keyword evidence="1" id="KW-0521">NADP</keyword>
<dbReference type="SUPFAM" id="SSF51735">
    <property type="entry name" value="NAD(P)-binding Rossmann-fold domains"/>
    <property type="match status" value="1"/>
</dbReference>
<evidence type="ECO:0000256" key="3">
    <source>
        <dbReference type="RuleBase" id="RU000363"/>
    </source>
</evidence>
<dbReference type="GO" id="GO:0005737">
    <property type="term" value="C:cytoplasm"/>
    <property type="evidence" value="ECO:0007669"/>
    <property type="project" value="TreeGrafter"/>
</dbReference>
<dbReference type="InterPro" id="IPR002347">
    <property type="entry name" value="SDR_fam"/>
</dbReference>
<dbReference type="InterPro" id="IPR051468">
    <property type="entry name" value="Fungal_SecMetab_SDRs"/>
</dbReference>
<evidence type="ECO:0000313" key="4">
    <source>
        <dbReference type="Proteomes" id="UP000887540"/>
    </source>
</evidence>